<reference evidence="1 4" key="1">
    <citation type="submission" date="2021-11" db="EMBL/GenBank/DDBJ databases">
        <title>Draft genome sequence of Capnocytophaga sp. strain KC07075 isolated from cat oral cavity.</title>
        <authorList>
            <person name="Suzuki M."/>
            <person name="Imaoka K."/>
            <person name="Kimura M."/>
            <person name="Morikawa S."/>
            <person name="Maeda K."/>
        </authorList>
    </citation>
    <scope>NUCLEOTIDE SEQUENCE</scope>
    <source>
        <strain evidence="1">KC07075</strain>
        <strain evidence="2 4">KC07079</strain>
    </source>
</reference>
<proteinExistence type="predicted"/>
<keyword evidence="4" id="KW-1185">Reference proteome</keyword>
<name>A0AAV5AVG1_9FLAO</name>
<dbReference type="EMBL" id="BQKB01000031">
    <property type="protein sequence ID" value="GJM53301.1"/>
    <property type="molecule type" value="Genomic_DNA"/>
</dbReference>
<dbReference type="AlphaFoldDB" id="A0AAV5AVG1"/>
<gene>
    <name evidence="1" type="ORF">RCZ15_22550</name>
    <name evidence="2" type="ORF">RCZ16_16180</name>
</gene>
<dbReference type="RefSeq" id="WP_264845244.1">
    <property type="nucleotide sequence ID" value="NZ_BPMA01000007.1"/>
</dbReference>
<comment type="caution">
    <text evidence="1">The sequence shown here is derived from an EMBL/GenBank/DDBJ whole genome shotgun (WGS) entry which is preliminary data.</text>
</comment>
<dbReference type="Proteomes" id="UP001208692">
    <property type="component" value="Unassembled WGS sequence"/>
</dbReference>
<evidence type="ECO:0000313" key="4">
    <source>
        <dbReference type="Proteomes" id="UP001208692"/>
    </source>
</evidence>
<dbReference type="EMBL" id="BQKA01000050">
    <property type="protein sequence ID" value="GJM51282.1"/>
    <property type="molecule type" value="Genomic_DNA"/>
</dbReference>
<evidence type="ECO:0008006" key="5">
    <source>
        <dbReference type="Google" id="ProtNLM"/>
    </source>
</evidence>
<evidence type="ECO:0000313" key="1">
    <source>
        <dbReference type="EMBL" id="GJM51282.1"/>
    </source>
</evidence>
<protein>
    <recommendedName>
        <fullName evidence="5">Lipoprotein</fullName>
    </recommendedName>
</protein>
<evidence type="ECO:0000313" key="2">
    <source>
        <dbReference type="EMBL" id="GJM53301.1"/>
    </source>
</evidence>
<organism evidence="1 3">
    <name type="scientific">Capnocytophaga catalasegens</name>
    <dbReference type="NCBI Taxonomy" id="1004260"/>
    <lineage>
        <taxon>Bacteria</taxon>
        <taxon>Pseudomonadati</taxon>
        <taxon>Bacteroidota</taxon>
        <taxon>Flavobacteriia</taxon>
        <taxon>Flavobacteriales</taxon>
        <taxon>Flavobacteriaceae</taxon>
        <taxon>Capnocytophaga</taxon>
    </lineage>
</organism>
<evidence type="ECO:0000313" key="3">
    <source>
        <dbReference type="Proteomes" id="UP001207736"/>
    </source>
</evidence>
<sequence>MKKVLILLGILAPCSQVKKENRNELMAKITYSISKDIELKARTKTKSITQ</sequence>
<dbReference type="Proteomes" id="UP001207736">
    <property type="component" value="Unassembled WGS sequence"/>
</dbReference>
<accession>A0AAV5AVG1</accession>